<evidence type="ECO:0000313" key="4">
    <source>
        <dbReference type="Proteomes" id="UP000034189"/>
    </source>
</evidence>
<evidence type="ECO:0000256" key="2">
    <source>
        <dbReference type="SAM" id="SignalP"/>
    </source>
</evidence>
<dbReference type="Gene3D" id="2.60.40.10">
    <property type="entry name" value="Immunoglobulins"/>
    <property type="match status" value="1"/>
</dbReference>
<feature type="region of interest" description="Disordered" evidence="1">
    <location>
        <begin position="405"/>
        <end position="431"/>
    </location>
</feature>
<organism evidence="3 4">
    <name type="scientific">Paenibacillus durus ATCC 35681</name>
    <dbReference type="NCBI Taxonomy" id="1333534"/>
    <lineage>
        <taxon>Bacteria</taxon>
        <taxon>Bacillati</taxon>
        <taxon>Bacillota</taxon>
        <taxon>Bacilli</taxon>
        <taxon>Bacillales</taxon>
        <taxon>Paenibacillaceae</taxon>
        <taxon>Paenibacillus</taxon>
    </lineage>
</organism>
<name>A0A0F7CHF0_PAEDU</name>
<evidence type="ECO:0000313" key="3">
    <source>
        <dbReference type="EMBL" id="AKG33690.1"/>
    </source>
</evidence>
<accession>A0A0F7CHF0</accession>
<reference evidence="3 4" key="1">
    <citation type="submission" date="2015-03" db="EMBL/GenBank/DDBJ databases">
        <authorList>
            <person name="Abdul Halim M."/>
        </authorList>
    </citation>
    <scope>NUCLEOTIDE SEQUENCE [LARGE SCALE GENOMIC DNA]</scope>
    <source>
        <strain evidence="3 4">ATCC 35681</strain>
    </source>
</reference>
<dbReference type="AlphaFoldDB" id="A0A0F7CHF0"/>
<gene>
    <name evidence="3" type="ORF">VK70_03065</name>
</gene>
<dbReference type="PATRIC" id="fig|1333534.5.peg.661"/>
<dbReference type="Proteomes" id="UP000034189">
    <property type="component" value="Chromosome"/>
</dbReference>
<sequence length="754" mass="84093">MRKLKYLLLAIIFLATSFSQSEYVRAANSKSGSVAIPITTGLVGSDNSAKTFYLDLPSGVTSSSIAANTLKYNGTNEKIGNISIENGKIKITLKGTQNSKLLDKVQGYRASYEQMYITNIYNSIWLYSDGRRWQINEYDENNDRMKTKDVNATDGYPSQNPPRTVVTAGPLQDQTYLKWYNGSKTEVIDSADIISSSITPVLFQWSDYVYKKPTIKNGRIIINYYIPNSTPWKSEPDDGLSGKAEGRQYFANIIYYYEAKARVTTYSYGGTVTFDYGLPDEVTLTGSAILEQPNPNPAKFENKNVPVKITVKGELLAYNDSSNIGEWVFYVKEKNNESSLKTKKMYTKTLTANESFSFEIPKVKVTGSSFSQDYDLSVVVRFKKPVVTKTGTITSLKESFSARAGVYTTPNPPGSGFPGPSSPPDPPREMKPPIALINAPSKVKAGQEFEASGAGSYDPDGFIKSYYWDAPGAEGELIDKPRGTIWYDKDHLGEQTIALTVVDDEMMTGSTSKEITVIEPKPDALIRAEGTLKQNRKVIIQSYSSSPKHYPLVASKTKITITAISGGTDADIKYSGSLNGVFSKEALFKKPGQYKATIYVENTLGLSASNETTFEIVPDEKPFAYFTLPGSVYRNPEDGNQATISIDDMSFSPDKDIVARRLWEYRYDSNNNGTFTDEHWVIFNNENLDRLNLKVQEVGQYEVRLTVFEEFGQPTIEEFVTQADRQSISSESTQNVIERIFKVKNQAPDVDWSR</sequence>
<feature type="signal peptide" evidence="2">
    <location>
        <begin position="1"/>
        <end position="26"/>
    </location>
</feature>
<dbReference type="EMBL" id="CP011114">
    <property type="protein sequence ID" value="AKG33690.1"/>
    <property type="molecule type" value="Genomic_DNA"/>
</dbReference>
<proteinExistence type="predicted"/>
<feature type="chain" id="PRO_5002514378" description="PKD domain-containing protein" evidence="2">
    <location>
        <begin position="27"/>
        <end position="754"/>
    </location>
</feature>
<evidence type="ECO:0000256" key="1">
    <source>
        <dbReference type="SAM" id="MobiDB-lite"/>
    </source>
</evidence>
<feature type="compositionally biased region" description="Pro residues" evidence="1">
    <location>
        <begin position="410"/>
        <end position="425"/>
    </location>
</feature>
<dbReference type="RefSeq" id="WP_046722773.1">
    <property type="nucleotide sequence ID" value="NZ_ASQQ01000369.1"/>
</dbReference>
<dbReference type="InterPro" id="IPR013783">
    <property type="entry name" value="Ig-like_fold"/>
</dbReference>
<keyword evidence="2" id="KW-0732">Signal</keyword>
<dbReference type="OrthoDB" id="174569at2"/>
<dbReference type="HOGENOM" id="CLU_021308_0_0_9"/>
<reference evidence="3 4" key="2">
    <citation type="journal article" date="2016" name="Genome Announc.">
        <title>Genome Sequence of a Gram-Positive Diazotroph, Paenibacillus durus Type Strain ATCC 35681.</title>
        <authorList>
            <person name="Halim M.A."/>
            <person name="Rahman A.Y."/>
            <person name="Sim K.S."/>
            <person name="Yam H.C."/>
            <person name="Rahim A.A."/>
            <person name="Ghazali A.H."/>
            <person name="Najimudin N."/>
        </authorList>
    </citation>
    <scope>NUCLEOTIDE SEQUENCE [LARGE SCALE GENOMIC DNA]</scope>
    <source>
        <strain evidence="3 4">ATCC 35681</strain>
    </source>
</reference>
<protein>
    <recommendedName>
        <fullName evidence="5">PKD domain-containing protein</fullName>
    </recommendedName>
</protein>
<evidence type="ECO:0008006" key="5">
    <source>
        <dbReference type="Google" id="ProtNLM"/>
    </source>
</evidence>